<feature type="binding site" description="axial binding residue" evidence="11">
    <location>
        <position position="78"/>
    </location>
    <ligand>
        <name>heme b</name>
        <dbReference type="ChEBI" id="CHEBI:60344"/>
        <note>ligand shared with SDHC</note>
    </ligand>
    <ligandPart>
        <name>Fe</name>
        <dbReference type="ChEBI" id="CHEBI:18248"/>
    </ligandPart>
</feature>
<evidence type="ECO:0000313" key="13">
    <source>
        <dbReference type="EMBL" id="RKP06963.1"/>
    </source>
</evidence>
<evidence type="ECO:0000256" key="5">
    <source>
        <dbReference type="ARBA" id="ARBA00022792"/>
    </source>
</evidence>
<evidence type="ECO:0000256" key="2">
    <source>
        <dbReference type="ARBA" id="ARBA00007294"/>
    </source>
</evidence>
<keyword evidence="6 12" id="KW-0809">Transit peptide</keyword>
<name>A0A4P9XM34_9FUNG</name>
<dbReference type="GO" id="GO:0048039">
    <property type="term" value="F:ubiquinone binding"/>
    <property type="evidence" value="ECO:0007669"/>
    <property type="project" value="TreeGrafter"/>
</dbReference>
<dbReference type="Gene3D" id="1.20.1300.10">
    <property type="entry name" value="Fumarate reductase/succinate dehydrogenase, transmembrane subunit"/>
    <property type="match status" value="1"/>
</dbReference>
<comment type="subcellular location">
    <subcellularLocation>
        <location evidence="1 12">Mitochondrion inner membrane</location>
        <topology evidence="1 12">Multi-pass membrane protein</topology>
    </subcellularLocation>
</comment>
<comment type="similarity">
    <text evidence="2 12">Belongs to the CybS family.</text>
</comment>
<evidence type="ECO:0000256" key="1">
    <source>
        <dbReference type="ARBA" id="ARBA00004448"/>
    </source>
</evidence>
<evidence type="ECO:0000313" key="14">
    <source>
        <dbReference type="Proteomes" id="UP000271241"/>
    </source>
</evidence>
<dbReference type="STRING" id="78915.A0A4P9XM34"/>
<dbReference type="PANTHER" id="PTHR13337:SF2">
    <property type="entry name" value="SUCCINATE DEHYDROGENASE [UBIQUINONE] CYTOCHROME B SMALL SUBUNIT, MITOCHONDRIAL"/>
    <property type="match status" value="1"/>
</dbReference>
<dbReference type="CDD" id="cd03496">
    <property type="entry name" value="SQR_TypeC_CybS"/>
    <property type="match status" value="1"/>
</dbReference>
<evidence type="ECO:0000256" key="11">
    <source>
        <dbReference type="PIRSR" id="PIRSR607992-2"/>
    </source>
</evidence>
<dbReference type="GO" id="GO:0006121">
    <property type="term" value="P:mitochondrial electron transport, succinate to ubiquinone"/>
    <property type="evidence" value="ECO:0007669"/>
    <property type="project" value="TreeGrafter"/>
</dbReference>
<protein>
    <recommendedName>
        <fullName evidence="12">Succinate dehydrogenase [ubiquinone] cytochrome b small subunit</fullName>
    </recommendedName>
</protein>
<dbReference type="GO" id="GO:0046872">
    <property type="term" value="F:metal ion binding"/>
    <property type="evidence" value="ECO:0007669"/>
    <property type="project" value="UniProtKB-KW"/>
</dbReference>
<reference evidence="14" key="1">
    <citation type="journal article" date="2018" name="Nat. Microbiol.">
        <title>Leveraging single-cell genomics to expand the fungal tree of life.</title>
        <authorList>
            <person name="Ahrendt S.R."/>
            <person name="Quandt C.A."/>
            <person name="Ciobanu D."/>
            <person name="Clum A."/>
            <person name="Salamov A."/>
            <person name="Andreopoulos B."/>
            <person name="Cheng J.F."/>
            <person name="Woyke T."/>
            <person name="Pelin A."/>
            <person name="Henrissat B."/>
            <person name="Reynolds N.K."/>
            <person name="Benny G.L."/>
            <person name="Smith M.E."/>
            <person name="James T.Y."/>
            <person name="Grigoriev I.V."/>
        </authorList>
    </citation>
    <scope>NUCLEOTIDE SEQUENCE [LARGE SCALE GENOMIC DNA]</scope>
    <source>
        <strain evidence="14">RSA 1356</strain>
    </source>
</reference>
<sequence length="138" mass="14849">MALRLLCQQRAALGRPSGLLRPAAAAAAPAKVDKLHGAYHWDFERAVAIAMPMLVASAAINGHNPVTDALLGVVLPIHCHLGFDACLMDYVHKRNFPVLGPASKGALWVATLTVMYGCYRLNTEDIGMTELVMKVWAA</sequence>
<evidence type="ECO:0000256" key="10">
    <source>
        <dbReference type="PIRSR" id="PIRSR607992-1"/>
    </source>
</evidence>
<keyword evidence="14" id="KW-1185">Reference proteome</keyword>
<proteinExistence type="inferred from homology"/>
<dbReference type="GO" id="GO:0005743">
    <property type="term" value="C:mitochondrial inner membrane"/>
    <property type="evidence" value="ECO:0007669"/>
    <property type="project" value="UniProtKB-SubCell"/>
</dbReference>
<dbReference type="Proteomes" id="UP000271241">
    <property type="component" value="Unassembled WGS sequence"/>
</dbReference>
<dbReference type="InterPro" id="IPR007992">
    <property type="entry name" value="CybS"/>
</dbReference>
<dbReference type="Pfam" id="PF05328">
    <property type="entry name" value="CybS"/>
    <property type="match status" value="1"/>
</dbReference>
<keyword evidence="5 12" id="KW-0999">Mitochondrion inner membrane</keyword>
<evidence type="ECO:0000256" key="12">
    <source>
        <dbReference type="RuleBase" id="RU364031"/>
    </source>
</evidence>
<dbReference type="OrthoDB" id="18577at2759"/>
<gene>
    <name evidence="13" type="ORF">THASP1DRAFT_35024</name>
</gene>
<evidence type="ECO:0000256" key="9">
    <source>
        <dbReference type="ARBA" id="ARBA00023136"/>
    </source>
</evidence>
<dbReference type="PANTHER" id="PTHR13337">
    <property type="entry name" value="SUCCINATE DEHYDROGENASE"/>
    <property type="match status" value="1"/>
</dbReference>
<dbReference type="EMBL" id="KZ992787">
    <property type="protein sequence ID" value="RKP06963.1"/>
    <property type="molecule type" value="Genomic_DNA"/>
</dbReference>
<keyword evidence="9 12" id="KW-0472">Membrane</keyword>
<evidence type="ECO:0000256" key="6">
    <source>
        <dbReference type="ARBA" id="ARBA00022946"/>
    </source>
</evidence>
<accession>A0A4P9XM34</accession>
<keyword evidence="11" id="KW-0479">Metal-binding</keyword>
<evidence type="ECO:0000256" key="4">
    <source>
        <dbReference type="ARBA" id="ARBA00022692"/>
    </source>
</evidence>
<feature type="binding site" evidence="10">
    <location>
        <position position="90"/>
    </location>
    <ligand>
        <name>a ubiquinone</name>
        <dbReference type="ChEBI" id="CHEBI:16389"/>
        <note>ligand shared with IP/SDHB</note>
    </ligand>
</feature>
<keyword evidence="3" id="KW-0813">Transport</keyword>
<dbReference type="InterPro" id="IPR034804">
    <property type="entry name" value="SQR/QFR_C/D"/>
</dbReference>
<keyword evidence="4" id="KW-0812">Transmembrane</keyword>
<dbReference type="GO" id="GO:0006099">
    <property type="term" value="P:tricarboxylic acid cycle"/>
    <property type="evidence" value="ECO:0007669"/>
    <property type="project" value="TreeGrafter"/>
</dbReference>
<dbReference type="AlphaFoldDB" id="A0A4P9XM34"/>
<evidence type="ECO:0000256" key="3">
    <source>
        <dbReference type="ARBA" id="ARBA00022448"/>
    </source>
</evidence>
<evidence type="ECO:0000256" key="7">
    <source>
        <dbReference type="ARBA" id="ARBA00022989"/>
    </source>
</evidence>
<keyword evidence="7" id="KW-1133">Transmembrane helix</keyword>
<keyword evidence="11" id="KW-0408">Iron</keyword>
<evidence type="ECO:0000256" key="8">
    <source>
        <dbReference type="ARBA" id="ARBA00023128"/>
    </source>
</evidence>
<keyword evidence="8 12" id="KW-0496">Mitochondrion</keyword>
<organism evidence="13 14">
    <name type="scientific">Thamnocephalis sphaerospora</name>
    <dbReference type="NCBI Taxonomy" id="78915"/>
    <lineage>
        <taxon>Eukaryota</taxon>
        <taxon>Fungi</taxon>
        <taxon>Fungi incertae sedis</taxon>
        <taxon>Zoopagomycota</taxon>
        <taxon>Zoopagomycotina</taxon>
        <taxon>Zoopagomycetes</taxon>
        <taxon>Zoopagales</taxon>
        <taxon>Sigmoideomycetaceae</taxon>
        <taxon>Thamnocephalis</taxon>
    </lineage>
</organism>
<dbReference type="GO" id="GO:0020037">
    <property type="term" value="F:heme binding"/>
    <property type="evidence" value="ECO:0007669"/>
    <property type="project" value="TreeGrafter"/>
</dbReference>